<dbReference type="InterPro" id="IPR000073">
    <property type="entry name" value="AB_hydrolase_1"/>
</dbReference>
<dbReference type="GO" id="GO:0016020">
    <property type="term" value="C:membrane"/>
    <property type="evidence" value="ECO:0007669"/>
    <property type="project" value="TreeGrafter"/>
</dbReference>
<name>A0A8J8CAE8_9EURY</name>
<dbReference type="RefSeq" id="WP_220587220.1">
    <property type="nucleotide sequence ID" value="NZ_RKLQ01000001.1"/>
</dbReference>
<sequence length="251" mass="27017">MQTVTSTDGTSIAYEDHGDGHPLVLLHGGSATRHAWEPLRRALGPEFRFVVPDRRGRGDSGDAAAYSLAREVADLRAVLDDIDGDVSVFGHSYGAVVALETARETDIDRLVLYEPPVPVGDRDTDDLTGRLREHCVAGDRVGAMKLFYREEVGIPDPERLPVWPDGIDFALADTVLREQAALDAYELPEAPDIDSPVALLTGEQSAPHLRGAAQELETRLPESRLVEVDAGHVGIQSAPDSVAAVLSDLGQ</sequence>
<accession>A0A8J8CAE8</accession>
<feature type="domain" description="AB hydrolase-1" evidence="1">
    <location>
        <begin position="23"/>
        <end position="244"/>
    </location>
</feature>
<proteinExistence type="predicted"/>
<dbReference type="AlphaFoldDB" id="A0A8J8CAE8"/>
<dbReference type="EMBL" id="RKLQ01000001">
    <property type="protein sequence ID" value="MBX0302998.1"/>
    <property type="molecule type" value="Genomic_DNA"/>
</dbReference>
<keyword evidence="3" id="KW-1185">Reference proteome</keyword>
<dbReference type="GO" id="GO:0016787">
    <property type="term" value="F:hydrolase activity"/>
    <property type="evidence" value="ECO:0007669"/>
    <property type="project" value="UniProtKB-KW"/>
</dbReference>
<dbReference type="Pfam" id="PF12697">
    <property type="entry name" value="Abhydrolase_6"/>
    <property type="match status" value="1"/>
</dbReference>
<evidence type="ECO:0000313" key="3">
    <source>
        <dbReference type="Proteomes" id="UP000783863"/>
    </source>
</evidence>
<comment type="caution">
    <text evidence="2">The sequence shown here is derived from an EMBL/GenBank/DDBJ whole genome shotgun (WGS) entry which is preliminary data.</text>
</comment>
<protein>
    <submittedName>
        <fullName evidence="2">Alpha/beta hydrolase</fullName>
    </submittedName>
</protein>
<dbReference type="Proteomes" id="UP000783863">
    <property type="component" value="Unassembled WGS sequence"/>
</dbReference>
<gene>
    <name evidence="2" type="ORF">EGD98_04850</name>
</gene>
<dbReference type="PANTHER" id="PTHR43798">
    <property type="entry name" value="MONOACYLGLYCEROL LIPASE"/>
    <property type="match status" value="1"/>
</dbReference>
<dbReference type="SUPFAM" id="SSF53474">
    <property type="entry name" value="alpha/beta-Hydrolases"/>
    <property type="match status" value="1"/>
</dbReference>
<reference evidence="2" key="1">
    <citation type="submission" date="2021-06" db="EMBL/GenBank/DDBJ databases">
        <title>Halomicroarcula sp. F24A a new haloarchaeum isolated from saline soil.</title>
        <authorList>
            <person name="Duran-Viseras A."/>
            <person name="Sanchez-Porro C."/>
            <person name="Ventosa A."/>
        </authorList>
    </citation>
    <scope>NUCLEOTIDE SEQUENCE</scope>
    <source>
        <strain evidence="2">F24A</strain>
    </source>
</reference>
<evidence type="ECO:0000259" key="1">
    <source>
        <dbReference type="Pfam" id="PF12697"/>
    </source>
</evidence>
<dbReference type="Gene3D" id="3.40.50.1820">
    <property type="entry name" value="alpha/beta hydrolase"/>
    <property type="match status" value="1"/>
</dbReference>
<keyword evidence="2" id="KW-0378">Hydrolase</keyword>
<evidence type="ECO:0000313" key="2">
    <source>
        <dbReference type="EMBL" id="MBX0302998.1"/>
    </source>
</evidence>
<dbReference type="InterPro" id="IPR050266">
    <property type="entry name" value="AB_hydrolase_sf"/>
</dbReference>
<organism evidence="2 3">
    <name type="scientific">Haloarcula salinisoli</name>
    <dbReference type="NCBI Taxonomy" id="2487746"/>
    <lineage>
        <taxon>Archaea</taxon>
        <taxon>Methanobacteriati</taxon>
        <taxon>Methanobacteriota</taxon>
        <taxon>Stenosarchaea group</taxon>
        <taxon>Halobacteria</taxon>
        <taxon>Halobacteriales</taxon>
        <taxon>Haloarculaceae</taxon>
        <taxon>Haloarcula</taxon>
    </lineage>
</organism>
<dbReference type="PANTHER" id="PTHR43798:SF33">
    <property type="entry name" value="HYDROLASE, PUTATIVE (AFU_ORTHOLOGUE AFUA_2G14860)-RELATED"/>
    <property type="match status" value="1"/>
</dbReference>
<dbReference type="InterPro" id="IPR029058">
    <property type="entry name" value="AB_hydrolase_fold"/>
</dbReference>